<evidence type="ECO:0000313" key="2">
    <source>
        <dbReference type="Proteomes" id="UP000028990"/>
    </source>
</evidence>
<organism evidence="1 2">
    <name type="scientific">Fukomys damarensis</name>
    <name type="common">Damaraland mole rat</name>
    <name type="synonym">Cryptomys damarensis</name>
    <dbReference type="NCBI Taxonomy" id="885580"/>
    <lineage>
        <taxon>Eukaryota</taxon>
        <taxon>Metazoa</taxon>
        <taxon>Chordata</taxon>
        <taxon>Craniata</taxon>
        <taxon>Vertebrata</taxon>
        <taxon>Euteleostomi</taxon>
        <taxon>Mammalia</taxon>
        <taxon>Eutheria</taxon>
        <taxon>Euarchontoglires</taxon>
        <taxon>Glires</taxon>
        <taxon>Rodentia</taxon>
        <taxon>Hystricomorpha</taxon>
        <taxon>Bathyergidae</taxon>
        <taxon>Fukomys</taxon>
    </lineage>
</organism>
<name>A0A091DR06_FUKDA</name>
<dbReference type="AlphaFoldDB" id="A0A091DR06"/>
<keyword evidence="2" id="KW-1185">Reference proteome</keyword>
<accession>A0A091DR06</accession>
<sequence length="162" mass="18356">MPWKGLSHSRLHSQVVRCERPPEFRGHEQRGDFGAEHNSQPGWNRDILEHCTESLSGNKAEKCGQMRKQTPVAWLGTAGDTSSPDNIFLGTYCTPAVIGGPKQTERNKLQIPVRDTPYHLYFSRADNYLGTRTVLIMSLRSKGSQDLSLRHSPRVYTAFCLW</sequence>
<evidence type="ECO:0000313" key="1">
    <source>
        <dbReference type="EMBL" id="KFO33532.1"/>
    </source>
</evidence>
<gene>
    <name evidence="1" type="ORF">H920_05069</name>
</gene>
<protein>
    <submittedName>
        <fullName evidence="1">Uncharacterized protein</fullName>
    </submittedName>
</protein>
<dbReference type="EMBL" id="KN122083">
    <property type="protein sequence ID" value="KFO33532.1"/>
    <property type="molecule type" value="Genomic_DNA"/>
</dbReference>
<proteinExistence type="predicted"/>
<dbReference type="Proteomes" id="UP000028990">
    <property type="component" value="Unassembled WGS sequence"/>
</dbReference>
<reference evidence="1 2" key="1">
    <citation type="submission" date="2013-11" db="EMBL/GenBank/DDBJ databases">
        <title>The Damaraland mole rat (Fukomys damarensis) genome and evolution of African mole rats.</title>
        <authorList>
            <person name="Gladyshev V.N."/>
            <person name="Fang X."/>
        </authorList>
    </citation>
    <scope>NUCLEOTIDE SEQUENCE [LARGE SCALE GENOMIC DNA]</scope>
    <source>
        <tissue evidence="1">Liver</tissue>
    </source>
</reference>